<organism evidence="2 3">
    <name type="scientific">Mycena venus</name>
    <dbReference type="NCBI Taxonomy" id="2733690"/>
    <lineage>
        <taxon>Eukaryota</taxon>
        <taxon>Fungi</taxon>
        <taxon>Dikarya</taxon>
        <taxon>Basidiomycota</taxon>
        <taxon>Agaricomycotina</taxon>
        <taxon>Agaricomycetes</taxon>
        <taxon>Agaricomycetidae</taxon>
        <taxon>Agaricales</taxon>
        <taxon>Marasmiineae</taxon>
        <taxon>Mycenaceae</taxon>
        <taxon>Mycena</taxon>
    </lineage>
</organism>
<evidence type="ECO:0000313" key="3">
    <source>
        <dbReference type="Proteomes" id="UP000620124"/>
    </source>
</evidence>
<name>A0A8H7DBX6_9AGAR</name>
<sequence length="123" mass="13723">MSCAPLRVRRPPIRIVGRVPLFAAFLFVPLVMWILDHASTAATYVWRGGRRQVALPSESAPESAPVSGPAPAYRHDLFCEQRVRPDDGRIAHIGVYEIWDADVYDYVVERESVGGHAFGLPDH</sequence>
<reference evidence="2" key="1">
    <citation type="submission" date="2020-05" db="EMBL/GenBank/DDBJ databases">
        <title>Mycena genomes resolve the evolution of fungal bioluminescence.</title>
        <authorList>
            <person name="Tsai I.J."/>
        </authorList>
    </citation>
    <scope>NUCLEOTIDE SEQUENCE</scope>
    <source>
        <strain evidence="2">CCC161011</strain>
    </source>
</reference>
<evidence type="ECO:0000313" key="2">
    <source>
        <dbReference type="EMBL" id="KAF7368785.1"/>
    </source>
</evidence>
<dbReference type="AlphaFoldDB" id="A0A8H7DBX6"/>
<gene>
    <name evidence="2" type="ORF">MVEN_00203600</name>
</gene>
<evidence type="ECO:0000256" key="1">
    <source>
        <dbReference type="SAM" id="Phobius"/>
    </source>
</evidence>
<keyword evidence="1" id="KW-0472">Membrane</keyword>
<feature type="transmembrane region" description="Helical" evidence="1">
    <location>
        <begin position="15"/>
        <end position="35"/>
    </location>
</feature>
<dbReference type="Proteomes" id="UP000620124">
    <property type="component" value="Unassembled WGS sequence"/>
</dbReference>
<keyword evidence="1" id="KW-0812">Transmembrane</keyword>
<accession>A0A8H7DBX6</accession>
<keyword evidence="3" id="KW-1185">Reference proteome</keyword>
<comment type="caution">
    <text evidence="2">The sequence shown here is derived from an EMBL/GenBank/DDBJ whole genome shotgun (WGS) entry which is preliminary data.</text>
</comment>
<protein>
    <submittedName>
        <fullName evidence="2">Uncharacterized protein</fullName>
    </submittedName>
</protein>
<dbReference type="EMBL" id="JACAZI010000002">
    <property type="protein sequence ID" value="KAF7368785.1"/>
    <property type="molecule type" value="Genomic_DNA"/>
</dbReference>
<proteinExistence type="predicted"/>
<keyword evidence="1" id="KW-1133">Transmembrane helix</keyword>